<dbReference type="InParanoid" id="T1EXW2"/>
<protein>
    <submittedName>
        <fullName evidence="3 4">Uncharacterized protein</fullName>
    </submittedName>
</protein>
<feature type="compositionally biased region" description="Acidic residues" evidence="2">
    <location>
        <begin position="173"/>
        <end position="184"/>
    </location>
</feature>
<feature type="coiled-coil region" evidence="1">
    <location>
        <begin position="113"/>
        <end position="140"/>
    </location>
</feature>
<proteinExistence type="predicted"/>
<organism evidence="4 5">
    <name type="scientific">Helobdella robusta</name>
    <name type="common">Californian leech</name>
    <dbReference type="NCBI Taxonomy" id="6412"/>
    <lineage>
        <taxon>Eukaryota</taxon>
        <taxon>Metazoa</taxon>
        <taxon>Spiralia</taxon>
        <taxon>Lophotrochozoa</taxon>
        <taxon>Annelida</taxon>
        <taxon>Clitellata</taxon>
        <taxon>Hirudinea</taxon>
        <taxon>Rhynchobdellida</taxon>
        <taxon>Glossiphoniidae</taxon>
        <taxon>Helobdella</taxon>
    </lineage>
</organism>
<evidence type="ECO:0000256" key="2">
    <source>
        <dbReference type="SAM" id="MobiDB-lite"/>
    </source>
</evidence>
<dbReference type="EnsemblMetazoa" id="HelroT166198">
    <property type="protein sequence ID" value="HelroP166198"/>
    <property type="gene ID" value="HelroG166198"/>
</dbReference>
<feature type="region of interest" description="Disordered" evidence="2">
    <location>
        <begin position="167"/>
        <end position="192"/>
    </location>
</feature>
<feature type="compositionally biased region" description="Low complexity" evidence="2">
    <location>
        <begin position="60"/>
        <end position="69"/>
    </location>
</feature>
<accession>T1EXW2</accession>
<feature type="region of interest" description="Disordered" evidence="2">
    <location>
        <begin position="21"/>
        <end position="75"/>
    </location>
</feature>
<evidence type="ECO:0000313" key="4">
    <source>
        <dbReference type="EnsemblMetazoa" id="HelroP166198"/>
    </source>
</evidence>
<dbReference type="GeneID" id="20201412"/>
<keyword evidence="1" id="KW-0175">Coiled coil</keyword>
<gene>
    <name evidence="4" type="primary">20201412</name>
    <name evidence="3" type="ORF">HELRODRAFT_166198</name>
</gene>
<name>T1EXW2_HELRO</name>
<dbReference type="HOGENOM" id="CLU_1005702_0_0_1"/>
<reference evidence="4" key="3">
    <citation type="submission" date="2015-06" db="UniProtKB">
        <authorList>
            <consortium name="EnsemblMetazoa"/>
        </authorList>
    </citation>
    <scope>IDENTIFICATION</scope>
</reference>
<evidence type="ECO:0000313" key="5">
    <source>
        <dbReference type="Proteomes" id="UP000015101"/>
    </source>
</evidence>
<dbReference type="EMBL" id="AMQM01002273">
    <property type="status" value="NOT_ANNOTATED_CDS"/>
    <property type="molecule type" value="Genomic_DNA"/>
</dbReference>
<dbReference type="AlphaFoldDB" id="T1EXW2"/>
<dbReference type="Proteomes" id="UP000015101">
    <property type="component" value="Unassembled WGS sequence"/>
</dbReference>
<evidence type="ECO:0000313" key="3">
    <source>
        <dbReference type="EMBL" id="ESN90524.1"/>
    </source>
</evidence>
<evidence type="ECO:0000256" key="1">
    <source>
        <dbReference type="SAM" id="Coils"/>
    </source>
</evidence>
<reference evidence="5" key="1">
    <citation type="submission" date="2012-12" db="EMBL/GenBank/DDBJ databases">
        <authorList>
            <person name="Hellsten U."/>
            <person name="Grimwood J."/>
            <person name="Chapman J.A."/>
            <person name="Shapiro H."/>
            <person name="Aerts A."/>
            <person name="Otillar R.P."/>
            <person name="Terry A.Y."/>
            <person name="Boore J.L."/>
            <person name="Simakov O."/>
            <person name="Marletaz F."/>
            <person name="Cho S.-J."/>
            <person name="Edsinger-Gonzales E."/>
            <person name="Havlak P."/>
            <person name="Kuo D.-H."/>
            <person name="Larsson T."/>
            <person name="Lv J."/>
            <person name="Arendt D."/>
            <person name="Savage R."/>
            <person name="Osoegawa K."/>
            <person name="de Jong P."/>
            <person name="Lindberg D.R."/>
            <person name="Seaver E.C."/>
            <person name="Weisblat D.A."/>
            <person name="Putnam N.H."/>
            <person name="Grigoriev I.V."/>
            <person name="Rokhsar D.S."/>
        </authorList>
    </citation>
    <scope>NUCLEOTIDE SEQUENCE</scope>
</reference>
<dbReference type="KEGG" id="hro:HELRODRAFT_166198"/>
<dbReference type="RefSeq" id="XP_009031441.1">
    <property type="nucleotide sequence ID" value="XM_009033193.1"/>
</dbReference>
<dbReference type="EMBL" id="KB097753">
    <property type="protein sequence ID" value="ESN90524.1"/>
    <property type="molecule type" value="Genomic_DNA"/>
</dbReference>
<keyword evidence="5" id="KW-1185">Reference proteome</keyword>
<sequence>MNKLILSTLEDYKLSPTQSIGAFNRITPDSPKRFSKHQHQKQQQQQSSNNIKNDTKHNNAKNNNRNSTKSLPDSEEDLTKLCKKLKKVDLGLDGRSELRRISTILTASKSFKKDKNNLRLISLQRTLKDKEQQLSTLDELLSLNVVTSSDLRTFCQKNSQKLQHAGLLNIHDDGDDDSKDDEDDGGNKTNDADAKISVSDDYAGKNCRPYETTLLLWSFLNFVIAQRPARPCYPVFTLNYKALRYKFSTNFLNTLMITHAASRHGMVLRMSGIQTLG</sequence>
<reference evidence="3 5" key="2">
    <citation type="journal article" date="2013" name="Nature">
        <title>Insights into bilaterian evolution from three spiralian genomes.</title>
        <authorList>
            <person name="Simakov O."/>
            <person name="Marletaz F."/>
            <person name="Cho S.J."/>
            <person name="Edsinger-Gonzales E."/>
            <person name="Havlak P."/>
            <person name="Hellsten U."/>
            <person name="Kuo D.H."/>
            <person name="Larsson T."/>
            <person name="Lv J."/>
            <person name="Arendt D."/>
            <person name="Savage R."/>
            <person name="Osoegawa K."/>
            <person name="de Jong P."/>
            <person name="Grimwood J."/>
            <person name="Chapman J.A."/>
            <person name="Shapiro H."/>
            <person name="Aerts A."/>
            <person name="Otillar R.P."/>
            <person name="Terry A.Y."/>
            <person name="Boore J.L."/>
            <person name="Grigoriev I.V."/>
            <person name="Lindberg D.R."/>
            <person name="Seaver E.C."/>
            <person name="Weisblat D.A."/>
            <person name="Putnam N.H."/>
            <person name="Rokhsar D.S."/>
        </authorList>
    </citation>
    <scope>NUCLEOTIDE SEQUENCE</scope>
</reference>
<dbReference type="CTD" id="20201412"/>